<dbReference type="Pfam" id="PF12796">
    <property type="entry name" value="Ank_2"/>
    <property type="match status" value="2"/>
</dbReference>
<dbReference type="PROSITE" id="PS50088">
    <property type="entry name" value="ANK_REPEAT"/>
    <property type="match status" value="1"/>
</dbReference>
<evidence type="ECO:0000313" key="3">
    <source>
        <dbReference type="EMBL" id="AYV75347.1"/>
    </source>
</evidence>
<evidence type="ECO:0000256" key="1">
    <source>
        <dbReference type="ARBA" id="ARBA00022737"/>
    </source>
</evidence>
<dbReference type="PANTHER" id="PTHR24198">
    <property type="entry name" value="ANKYRIN REPEAT AND PROTEIN KINASE DOMAIN-CONTAINING PROTEIN"/>
    <property type="match status" value="1"/>
</dbReference>
<accession>A0A3G4ZKI2</accession>
<dbReference type="EMBL" id="MK071979">
    <property type="protein sequence ID" value="AYV75347.1"/>
    <property type="molecule type" value="Genomic_DNA"/>
</dbReference>
<dbReference type="SUPFAM" id="SSF48403">
    <property type="entry name" value="Ankyrin repeat"/>
    <property type="match status" value="1"/>
</dbReference>
<sequence>MATNPLHCACRNGDLISVNKYLNDKEFEGLNDTDEADNTPFHYACMNGFKDIVELIMQHNDFCGLNDKNDEGYTPFLYACMNGHVEIIRMIMEHKEFNCLNVPRNKSTVNTPFLLACKYGKIGVIEELLRHPNVIIPDVVYVDYKEYQRQVERLIELYKKLPVITQTKLLVRNLSTNLENSQNSQNQTIDSTSTKLKYVKIKFLCNGNNQQSCIKIPKNCTEIIFEYTNDIEIYL</sequence>
<proteinExistence type="predicted"/>
<dbReference type="Gene3D" id="1.25.40.20">
    <property type="entry name" value="Ankyrin repeat-containing domain"/>
    <property type="match status" value="1"/>
</dbReference>
<name>A0A3G4ZKI2_9VIRU</name>
<dbReference type="InterPro" id="IPR002110">
    <property type="entry name" value="Ankyrin_rpt"/>
</dbReference>
<dbReference type="InterPro" id="IPR036770">
    <property type="entry name" value="Ankyrin_rpt-contain_sf"/>
</dbReference>
<dbReference type="SMART" id="SM00248">
    <property type="entry name" value="ANK"/>
    <property type="match status" value="4"/>
</dbReference>
<evidence type="ECO:0000256" key="2">
    <source>
        <dbReference type="ARBA" id="ARBA00023043"/>
    </source>
</evidence>
<dbReference type="PROSITE" id="PS50297">
    <property type="entry name" value="ANK_REP_REGION"/>
    <property type="match status" value="1"/>
</dbReference>
<organism evidence="3">
    <name type="scientific">Terrestrivirus sp</name>
    <dbReference type="NCBI Taxonomy" id="2487775"/>
    <lineage>
        <taxon>Viruses</taxon>
        <taxon>Varidnaviria</taxon>
        <taxon>Bamfordvirae</taxon>
        <taxon>Nucleocytoviricota</taxon>
        <taxon>Megaviricetes</taxon>
        <taxon>Imitervirales</taxon>
        <taxon>Mimiviridae</taxon>
        <taxon>Klosneuvirinae</taxon>
    </lineage>
</organism>
<reference evidence="3" key="1">
    <citation type="submission" date="2018-10" db="EMBL/GenBank/DDBJ databases">
        <title>Hidden diversity of soil giant viruses.</title>
        <authorList>
            <person name="Schulz F."/>
            <person name="Alteio L."/>
            <person name="Goudeau D."/>
            <person name="Ryan E.M."/>
            <person name="Malmstrom R.R."/>
            <person name="Blanchard J."/>
            <person name="Woyke T."/>
        </authorList>
    </citation>
    <scope>NUCLEOTIDE SEQUENCE</scope>
    <source>
        <strain evidence="3">TEV1</strain>
    </source>
</reference>
<keyword evidence="2" id="KW-0040">ANK repeat</keyword>
<keyword evidence="1" id="KW-0677">Repeat</keyword>
<protein>
    <submittedName>
        <fullName evidence="3">Uncharacterized protein</fullName>
    </submittedName>
</protein>
<gene>
    <name evidence="3" type="ORF">Terrestrivirus1_221</name>
</gene>
<dbReference type="PANTHER" id="PTHR24198:SF165">
    <property type="entry name" value="ANKYRIN REPEAT-CONTAINING PROTEIN-RELATED"/>
    <property type="match status" value="1"/>
</dbReference>